<evidence type="ECO:0000313" key="2">
    <source>
        <dbReference type="Proteomes" id="UP001241377"/>
    </source>
</evidence>
<gene>
    <name evidence="1" type="ORF">QFC19_008464</name>
</gene>
<evidence type="ECO:0000313" key="1">
    <source>
        <dbReference type="EMBL" id="KAJ9093121.1"/>
    </source>
</evidence>
<accession>A0ACC2V2P8</accession>
<proteinExistence type="predicted"/>
<reference evidence="1" key="1">
    <citation type="submission" date="2023-04" db="EMBL/GenBank/DDBJ databases">
        <title>Draft Genome sequencing of Naganishia species isolated from polar environments using Oxford Nanopore Technology.</title>
        <authorList>
            <person name="Leo P."/>
            <person name="Venkateswaran K."/>
        </authorList>
    </citation>
    <scope>NUCLEOTIDE SEQUENCE</scope>
    <source>
        <strain evidence="1">MNA-CCFEE 5261</strain>
    </source>
</reference>
<dbReference type="Proteomes" id="UP001241377">
    <property type="component" value="Unassembled WGS sequence"/>
</dbReference>
<sequence length="1768" mass="196113">MIEPQHHWEQERRLADSAWDLLVAVNLSTLSLPNMPKPNKSSATSNTRKKQAAKKSGADGQSAKTKQQNPNDPSMKGLTKAQRKALKENRPKVFVPPPRPPVPARPDPLDAQGLARSLPAELVVVLRRLGKKDAITRRKGIDELKELWVDQVVTSQIDGGQDSTEEVSLKEEALTEALPVWLHHLPSLLLSPSHRAASLQLHTRLLKVPSIKSSLLNTLSLGLLPGQHHGRDVLGTWMTAALEEGRRGTVGSGEEVMAAWKDFVDWNAPLQHDAADTMTLNMWENLDLIIDYLRLAILEPQELYRQVHPPPVKAPESPAPVITSKKGGKDKGSKGQLAKGYFTPSIEPESEGSEFDTDSLNERNTRYQISGLLGLAYILQNISEEALEKENVTGLLTEMQLWELFTTPANATDASQVAAPPVRQALYEVFFALATRFESYTRSNLLGLAGPSFLRNIWTEMDASVWAGRATVEAVVAFLTKFKEIWLYEENPAEVSEVDQGEDSANQSQEEDDKTDEEEEEQEADIPEEILGSPTETLGQTAYHNFLGYLQRACNGSPSAGYQIVLVVVSTLPDKLLSPDSEGIETLCNSLWAAHEARLLPSATGFAQSAFYDLVCTILDCIVYLNIRNSKGRSTANELDLSSYPSAAEAVSIQISRVWTEGVLVEASKLARMNRMMGAEKTTEFYKMAVNVASAMARLEKVSVSTANRTLETISDATIEAFAPMDKGRSGSAPNAILVPRLQILLEALEQGYNGDSNIKAATDRISVVVASRALHYILSCITSDSQVDRLAKEDYPKLLAHLLHTRGDQLTQDEQCDQDLQDVLVRHVTQLLGRVDADLIAPVYANYLKLLPRDTAQTVWQQLSFAVGRLPPPVKYQHTRALLTTWFDPELKVESDNAAWGEIAIQAGEEALSIDSAKSEAIELVRSLFIVERNVIGRDSYDHLLTLLTTSLTHRSLTSDLLTMADQSVLLSLLEMLGPAIMKDPGHIIASDIHHDVLPQLFKLAFVFSPGSLAEDLQQKALQIWKDSCSRLSSENRTSLETTIRRHLLILITDVEASLSPYEILGNLSQREKSDICLELRLPINPEELNMKAVLQDKLQLGYGRTPSWALDPLLPYEQNNSSQTPVTFDTCGRSDYGRAIEALLYSVHSDIATAKTSPALLCHIALASRLATDALDGMGSSGLYSDCVDRHYLKNICRESEQVISYAISSLAADLPVSWHQSAMTSLTKGNSQNDTLSTLLQDLATQHEGQEIYLRSLRDILERILRSADMVIAERWLAFASGLNSKSDLALAIITAANKNLERSPRLDRLRNEMASQLTAVKLQNATTEGLRILRLLNAITPPEQSEDIFLPQQRTIFLMQHLNGWLLSEDEAADDITEEIEARIALLYSALAPIVQDVPGLRRTATTATLLDMTIGILDRTGDEIAFFDSMEKVYPMLSFADLPVQRSLYHILRKSIHARTVSLVVEIEAEAVSLEQETTPKLPPVLISLAGQAREENTNAGNLLAWLLIFEHFIGASNTLRLAYIDQIRNADLVTSSLMTFVPTTLKTIYSSGNTAGAARYAVDQYYVEFIETADDNVLEGLRAHVFYRALEAIPTLIRAWYEGCKDRQLTMAFMSVVTKHFSPILISKEFAVLRQPGAISDLEDDNLTIKLVTGAPEVNAKYIIDEQPMEVSIRWPAEFPLKSVEVKDLGRVGVTENKWRGWIFNLQQMIMSRNGLILEALKLFKNNVSLHFEGKTECSIVSIIAVVYENHSLKFAWLAIWA</sequence>
<name>A0ACC2V2P8_9TREE</name>
<organism evidence="1 2">
    <name type="scientific">Naganishia cerealis</name>
    <dbReference type="NCBI Taxonomy" id="610337"/>
    <lineage>
        <taxon>Eukaryota</taxon>
        <taxon>Fungi</taxon>
        <taxon>Dikarya</taxon>
        <taxon>Basidiomycota</taxon>
        <taxon>Agaricomycotina</taxon>
        <taxon>Tremellomycetes</taxon>
        <taxon>Filobasidiales</taxon>
        <taxon>Filobasidiaceae</taxon>
        <taxon>Naganishia</taxon>
    </lineage>
</organism>
<comment type="caution">
    <text evidence="1">The sequence shown here is derived from an EMBL/GenBank/DDBJ whole genome shotgun (WGS) entry which is preliminary data.</text>
</comment>
<keyword evidence="2" id="KW-1185">Reference proteome</keyword>
<protein>
    <submittedName>
        <fullName evidence="1">Uncharacterized protein</fullName>
    </submittedName>
</protein>
<dbReference type="EMBL" id="JASBWR010000127">
    <property type="protein sequence ID" value="KAJ9093121.1"/>
    <property type="molecule type" value="Genomic_DNA"/>
</dbReference>